<dbReference type="AlphaFoldDB" id="A0A5C7AJV5"/>
<accession>A0A5C7AJV5</accession>
<gene>
    <name evidence="1" type="ORF">ES711_03705</name>
</gene>
<dbReference type="OrthoDB" id="1191002at2"/>
<dbReference type="Proteomes" id="UP000321734">
    <property type="component" value="Unassembled WGS sequence"/>
</dbReference>
<reference evidence="1 2" key="1">
    <citation type="submission" date="2019-08" db="EMBL/GenBank/DDBJ databases">
        <title>Genome sequence of Gelidibacter salicanalis IC162T.</title>
        <authorList>
            <person name="Bowman J.P."/>
        </authorList>
    </citation>
    <scope>NUCLEOTIDE SEQUENCE [LARGE SCALE GENOMIC DNA]</scope>
    <source>
        <strain evidence="1 2">IC162</strain>
    </source>
</reference>
<dbReference type="PROSITE" id="PS51257">
    <property type="entry name" value="PROKAR_LIPOPROTEIN"/>
    <property type="match status" value="1"/>
</dbReference>
<comment type="caution">
    <text evidence="1">The sequence shown here is derived from an EMBL/GenBank/DDBJ whole genome shotgun (WGS) entry which is preliminary data.</text>
</comment>
<dbReference type="RefSeq" id="WP_146890187.1">
    <property type="nucleotide sequence ID" value="NZ_VORX01000002.1"/>
</dbReference>
<evidence type="ECO:0000313" key="2">
    <source>
        <dbReference type="Proteomes" id="UP000321734"/>
    </source>
</evidence>
<organism evidence="1 2">
    <name type="scientific">Gelidibacter salicanalis</name>
    <dbReference type="NCBI Taxonomy" id="291193"/>
    <lineage>
        <taxon>Bacteria</taxon>
        <taxon>Pseudomonadati</taxon>
        <taxon>Bacteroidota</taxon>
        <taxon>Flavobacteriia</taxon>
        <taxon>Flavobacteriales</taxon>
        <taxon>Flavobacteriaceae</taxon>
        <taxon>Gelidibacter</taxon>
    </lineage>
</organism>
<proteinExistence type="predicted"/>
<dbReference type="EMBL" id="VORX01000002">
    <property type="protein sequence ID" value="TXE09050.1"/>
    <property type="molecule type" value="Genomic_DNA"/>
</dbReference>
<protein>
    <recommendedName>
        <fullName evidence="3">TonB C-terminal domain-containing protein</fullName>
    </recommendedName>
</protein>
<evidence type="ECO:0000313" key="1">
    <source>
        <dbReference type="EMBL" id="TXE09050.1"/>
    </source>
</evidence>
<keyword evidence="2" id="KW-1185">Reference proteome</keyword>
<sequence>MKPFLLVFLILLTSCDSFQSKKVSTEQLLEEEMQAINWNDVDDYPTFSDCNSANTTQEKKACFEGYLHNVLASHLSNQKIVVTDDVSDTVVLKIHIDKKGQFSIKTIDMDSMTQAQIPQLDSILRHSFDSLPKIYPAIKRSQQVATEFSLPVIVNIN</sequence>
<evidence type="ECO:0008006" key="3">
    <source>
        <dbReference type="Google" id="ProtNLM"/>
    </source>
</evidence>
<name>A0A5C7AJV5_9FLAO</name>